<dbReference type="EMBL" id="ML119128">
    <property type="protein sequence ID" value="RPB12540.1"/>
    <property type="molecule type" value="Genomic_DNA"/>
</dbReference>
<dbReference type="InParanoid" id="A0A3N4KPW7"/>
<evidence type="ECO:0000313" key="2">
    <source>
        <dbReference type="Proteomes" id="UP000277580"/>
    </source>
</evidence>
<accession>A0A3N4KPW7</accession>
<proteinExistence type="predicted"/>
<sequence length="165" mass="18284">MICCEGLMRLWGSVLSDPALLSLIALLFMNDHFSHHSSGRPSRKIYREGVVIVSSVSEETLSSSMVSEKVMPDGHCDIILFRRTSVHCGSDTHTYTHTPQTHLGPLRAPSTLTRCMNCMLSFFDHSRIQLPDLRVKSGTDQARCSVLALQPLALGTLGCREEDLL</sequence>
<dbReference type="Proteomes" id="UP000277580">
    <property type="component" value="Unassembled WGS sequence"/>
</dbReference>
<gene>
    <name evidence="1" type="ORF">P167DRAFT_159863</name>
</gene>
<reference evidence="1 2" key="1">
    <citation type="journal article" date="2018" name="Nat. Ecol. Evol.">
        <title>Pezizomycetes genomes reveal the molecular basis of ectomycorrhizal truffle lifestyle.</title>
        <authorList>
            <person name="Murat C."/>
            <person name="Payen T."/>
            <person name="Noel B."/>
            <person name="Kuo A."/>
            <person name="Morin E."/>
            <person name="Chen J."/>
            <person name="Kohler A."/>
            <person name="Krizsan K."/>
            <person name="Balestrini R."/>
            <person name="Da Silva C."/>
            <person name="Montanini B."/>
            <person name="Hainaut M."/>
            <person name="Levati E."/>
            <person name="Barry K.W."/>
            <person name="Belfiori B."/>
            <person name="Cichocki N."/>
            <person name="Clum A."/>
            <person name="Dockter R.B."/>
            <person name="Fauchery L."/>
            <person name="Guy J."/>
            <person name="Iotti M."/>
            <person name="Le Tacon F."/>
            <person name="Lindquist E.A."/>
            <person name="Lipzen A."/>
            <person name="Malagnac F."/>
            <person name="Mello A."/>
            <person name="Molinier V."/>
            <person name="Miyauchi S."/>
            <person name="Poulain J."/>
            <person name="Riccioni C."/>
            <person name="Rubini A."/>
            <person name="Sitrit Y."/>
            <person name="Splivallo R."/>
            <person name="Traeger S."/>
            <person name="Wang M."/>
            <person name="Zifcakova L."/>
            <person name="Wipf D."/>
            <person name="Zambonelli A."/>
            <person name="Paolocci F."/>
            <person name="Nowrousian M."/>
            <person name="Ottonello S."/>
            <person name="Baldrian P."/>
            <person name="Spatafora J.W."/>
            <person name="Henrissat B."/>
            <person name="Nagy L.G."/>
            <person name="Aury J.M."/>
            <person name="Wincker P."/>
            <person name="Grigoriev I.V."/>
            <person name="Bonfante P."/>
            <person name="Martin F.M."/>
        </authorList>
    </citation>
    <scope>NUCLEOTIDE SEQUENCE [LARGE SCALE GENOMIC DNA]</scope>
    <source>
        <strain evidence="1 2">CCBAS932</strain>
    </source>
</reference>
<organism evidence="1 2">
    <name type="scientific">Morchella conica CCBAS932</name>
    <dbReference type="NCBI Taxonomy" id="1392247"/>
    <lineage>
        <taxon>Eukaryota</taxon>
        <taxon>Fungi</taxon>
        <taxon>Dikarya</taxon>
        <taxon>Ascomycota</taxon>
        <taxon>Pezizomycotina</taxon>
        <taxon>Pezizomycetes</taxon>
        <taxon>Pezizales</taxon>
        <taxon>Morchellaceae</taxon>
        <taxon>Morchella</taxon>
    </lineage>
</organism>
<keyword evidence="2" id="KW-1185">Reference proteome</keyword>
<evidence type="ECO:0000313" key="1">
    <source>
        <dbReference type="EMBL" id="RPB12540.1"/>
    </source>
</evidence>
<name>A0A3N4KPW7_9PEZI</name>
<dbReference type="AlphaFoldDB" id="A0A3N4KPW7"/>
<protein>
    <submittedName>
        <fullName evidence="1">Uncharacterized protein</fullName>
    </submittedName>
</protein>